<evidence type="ECO:0000256" key="5">
    <source>
        <dbReference type="ARBA" id="ARBA00022832"/>
    </source>
</evidence>
<evidence type="ECO:0000256" key="9">
    <source>
        <dbReference type="ARBA" id="ARBA00049152"/>
    </source>
</evidence>
<dbReference type="NCBIfam" id="TIGR00513">
    <property type="entry name" value="accA"/>
    <property type="match status" value="1"/>
</dbReference>
<comment type="catalytic activity">
    <reaction evidence="9 10">
        <text>N(6)-carboxybiotinyl-L-lysyl-[protein] + acetyl-CoA = N(6)-biotinyl-L-lysyl-[protein] + malonyl-CoA</text>
        <dbReference type="Rhea" id="RHEA:54728"/>
        <dbReference type="Rhea" id="RHEA-COMP:10505"/>
        <dbReference type="Rhea" id="RHEA-COMP:10506"/>
        <dbReference type="ChEBI" id="CHEBI:57288"/>
        <dbReference type="ChEBI" id="CHEBI:57384"/>
        <dbReference type="ChEBI" id="CHEBI:83144"/>
        <dbReference type="ChEBI" id="CHEBI:83145"/>
        <dbReference type="EC" id="2.1.3.15"/>
    </reaction>
</comment>
<comment type="function">
    <text evidence="10">Component of the acetyl coenzyme A carboxylase (ACC) complex. First, biotin carboxylase catalyzes the carboxylation of biotin on its carrier protein (BCCP) and then the CO(2) group is transferred by the carboxyltransferase to acetyl-CoA to form malonyl-CoA.</text>
</comment>
<dbReference type="InterPro" id="IPR011763">
    <property type="entry name" value="COA_CT_C"/>
</dbReference>
<dbReference type="GO" id="GO:2001295">
    <property type="term" value="P:malonyl-CoA biosynthetic process"/>
    <property type="evidence" value="ECO:0007669"/>
    <property type="project" value="UniProtKB-UniRule"/>
</dbReference>
<keyword evidence="14" id="KW-1185">Reference proteome</keyword>
<evidence type="ECO:0000256" key="10">
    <source>
        <dbReference type="HAMAP-Rule" id="MF_00823"/>
    </source>
</evidence>
<reference evidence="13 14" key="1">
    <citation type="submission" date="2019-02" db="EMBL/GenBank/DDBJ databases">
        <title>Deep-cultivation of Planctomycetes and their phenomic and genomic characterization uncovers novel biology.</title>
        <authorList>
            <person name="Wiegand S."/>
            <person name="Jogler M."/>
            <person name="Boedeker C."/>
            <person name="Pinto D."/>
            <person name="Vollmers J."/>
            <person name="Rivas-Marin E."/>
            <person name="Kohn T."/>
            <person name="Peeters S.H."/>
            <person name="Heuer A."/>
            <person name="Rast P."/>
            <person name="Oberbeckmann S."/>
            <person name="Bunk B."/>
            <person name="Jeske O."/>
            <person name="Meyerdierks A."/>
            <person name="Storesund J.E."/>
            <person name="Kallscheuer N."/>
            <person name="Luecker S."/>
            <person name="Lage O.M."/>
            <person name="Pohl T."/>
            <person name="Merkel B.J."/>
            <person name="Hornburger P."/>
            <person name="Mueller R.-W."/>
            <person name="Bruemmer F."/>
            <person name="Labrenz M."/>
            <person name="Spormann A.M."/>
            <person name="Op den Camp H."/>
            <person name="Overmann J."/>
            <person name="Amann R."/>
            <person name="Jetten M.S.M."/>
            <person name="Mascher T."/>
            <person name="Medema M.H."/>
            <person name="Devos D.P."/>
            <person name="Kaster A.-K."/>
            <person name="Ovreas L."/>
            <person name="Rohde M."/>
            <person name="Galperin M.Y."/>
            <person name="Jogler C."/>
        </authorList>
    </citation>
    <scope>NUCLEOTIDE SEQUENCE [LARGE SCALE GENOMIC DNA]</scope>
    <source>
        <strain evidence="13 14">Poly30</strain>
    </source>
</reference>
<dbReference type="Gene3D" id="3.90.226.10">
    <property type="entry name" value="2-enoyl-CoA Hydratase, Chain A, domain 1"/>
    <property type="match status" value="1"/>
</dbReference>
<evidence type="ECO:0000256" key="2">
    <source>
        <dbReference type="ARBA" id="ARBA00022516"/>
    </source>
</evidence>
<keyword evidence="10" id="KW-0963">Cytoplasm</keyword>
<dbReference type="InterPro" id="IPR001095">
    <property type="entry name" value="Acetyl_CoA_COase_a_su"/>
</dbReference>
<evidence type="ECO:0000256" key="1">
    <source>
        <dbReference type="ARBA" id="ARBA00004956"/>
    </source>
</evidence>
<dbReference type="HAMAP" id="MF_00823">
    <property type="entry name" value="AcetylCoA_CT_alpha"/>
    <property type="match status" value="1"/>
</dbReference>
<feature type="region of interest" description="Disordered" evidence="11">
    <location>
        <begin position="1"/>
        <end position="46"/>
    </location>
</feature>
<keyword evidence="3 10" id="KW-0808">Transferase</keyword>
<comment type="pathway">
    <text evidence="1 10">Lipid metabolism; malonyl-CoA biosynthesis; malonyl-CoA from acetyl-CoA: step 1/1.</text>
</comment>
<comment type="similarity">
    <text evidence="10">Belongs to the AccA family.</text>
</comment>
<evidence type="ECO:0000313" key="13">
    <source>
        <dbReference type="EMBL" id="QDV06727.1"/>
    </source>
</evidence>
<dbReference type="AlphaFoldDB" id="A0A518ERL7"/>
<evidence type="ECO:0000256" key="11">
    <source>
        <dbReference type="SAM" id="MobiDB-lite"/>
    </source>
</evidence>
<feature type="compositionally biased region" description="Basic and acidic residues" evidence="11">
    <location>
        <begin position="1"/>
        <end position="10"/>
    </location>
</feature>
<evidence type="ECO:0000313" key="14">
    <source>
        <dbReference type="Proteomes" id="UP000320390"/>
    </source>
</evidence>
<dbReference type="OrthoDB" id="9808023at2"/>
<feature type="compositionally biased region" description="Low complexity" evidence="11">
    <location>
        <begin position="25"/>
        <end position="36"/>
    </location>
</feature>
<dbReference type="UniPathway" id="UPA00655">
    <property type="reaction ID" value="UER00711"/>
</dbReference>
<keyword evidence="7 10" id="KW-0443">Lipid metabolism</keyword>
<comment type="subunit">
    <text evidence="10">Acetyl-CoA carboxylase is a heterohexamer composed of biotin carboxyl carrier protein (AccB), biotin carboxylase (AccC) and two subunits each of ACCase subunit alpha (AccA) and ACCase subunit beta (AccD).</text>
</comment>
<keyword evidence="4 10" id="KW-0547">Nucleotide-binding</keyword>
<dbReference type="GO" id="GO:0003989">
    <property type="term" value="F:acetyl-CoA carboxylase activity"/>
    <property type="evidence" value="ECO:0007669"/>
    <property type="project" value="InterPro"/>
</dbReference>
<evidence type="ECO:0000256" key="3">
    <source>
        <dbReference type="ARBA" id="ARBA00022679"/>
    </source>
</evidence>
<evidence type="ECO:0000256" key="7">
    <source>
        <dbReference type="ARBA" id="ARBA00023098"/>
    </source>
</evidence>
<gene>
    <name evidence="10 13" type="primary">accA</name>
    <name evidence="13" type="ORF">Poly30_22420</name>
</gene>
<keyword evidence="13" id="KW-0436">Ligase</keyword>
<comment type="subcellular location">
    <subcellularLocation>
        <location evidence="10">Cytoplasm</location>
    </subcellularLocation>
</comment>
<dbReference type="GO" id="GO:0009317">
    <property type="term" value="C:acetyl-CoA carboxylase complex"/>
    <property type="evidence" value="ECO:0007669"/>
    <property type="project" value="InterPro"/>
</dbReference>
<keyword evidence="5 10" id="KW-0276">Fatty acid metabolism</keyword>
<dbReference type="PRINTS" id="PR01069">
    <property type="entry name" value="ACCCTRFRASEA"/>
</dbReference>
<dbReference type="PANTHER" id="PTHR42853">
    <property type="entry name" value="ACETYL-COENZYME A CARBOXYLASE CARBOXYL TRANSFERASE SUBUNIT ALPHA"/>
    <property type="match status" value="1"/>
</dbReference>
<dbReference type="Proteomes" id="UP000320390">
    <property type="component" value="Chromosome"/>
</dbReference>
<protein>
    <recommendedName>
        <fullName evidence="10">Acetyl-coenzyme A carboxylase carboxyl transferase subunit alpha</fullName>
        <shortName evidence="10">ACCase subunit alpha</shortName>
        <shortName evidence="10">Acetyl-CoA carboxylase carboxyltransferase subunit alpha</shortName>
        <ecNumber evidence="10">2.1.3.15</ecNumber>
    </recommendedName>
</protein>
<evidence type="ECO:0000256" key="8">
    <source>
        <dbReference type="ARBA" id="ARBA00023160"/>
    </source>
</evidence>
<sequence length="365" mass="39426">MANDDKKPDTESSSASESDGRATQVAVGGASSGTVGESPSPTSIPAGLPFERDIQEMERKLADLEYQAGDDLDITAEVDALRKKLRKRLADTYEGLSAWDQVTVARHPDRPVTGDYIREALDDFVELHGDKAYGDDPAIVTGLGRIGKRRFMLVGHRKGRTTKERLKCNFGCAHPEGYRKALRKMQLAERMGLPIVTMINTPGAYPGIGAEERGQAAAIAENILRMFEFKVPIVAYVIGEGGSGGALGIGIADRVLMLQYSYYSVISPEGCAAILWKDGSRSPEAAEALGLTAGILSKIGLIDGVVEEPLGGAHRDRPRMIQAMRSSIVEQLTALESVPRGELVAGRRQKFRYLGAIEGRFPVVV</sequence>
<dbReference type="RefSeq" id="WP_145197156.1">
    <property type="nucleotide sequence ID" value="NZ_CP036434.1"/>
</dbReference>
<evidence type="ECO:0000259" key="12">
    <source>
        <dbReference type="PROSITE" id="PS50989"/>
    </source>
</evidence>
<proteinExistence type="inferred from homology"/>
<dbReference type="GO" id="GO:0005524">
    <property type="term" value="F:ATP binding"/>
    <property type="evidence" value="ECO:0007669"/>
    <property type="project" value="UniProtKB-KW"/>
</dbReference>
<evidence type="ECO:0000256" key="6">
    <source>
        <dbReference type="ARBA" id="ARBA00022840"/>
    </source>
</evidence>
<keyword evidence="6 10" id="KW-0067">ATP-binding</keyword>
<dbReference type="PROSITE" id="PS50989">
    <property type="entry name" value="COA_CT_CTER"/>
    <property type="match status" value="1"/>
</dbReference>
<dbReference type="PANTHER" id="PTHR42853:SF3">
    <property type="entry name" value="ACETYL-COENZYME A CARBOXYLASE CARBOXYL TRANSFERASE SUBUNIT ALPHA, CHLOROPLASTIC"/>
    <property type="match status" value="1"/>
</dbReference>
<dbReference type="GO" id="GO:0006633">
    <property type="term" value="P:fatty acid biosynthetic process"/>
    <property type="evidence" value="ECO:0007669"/>
    <property type="project" value="UniProtKB-KW"/>
</dbReference>
<organism evidence="13 14">
    <name type="scientific">Saltatorellus ferox</name>
    <dbReference type="NCBI Taxonomy" id="2528018"/>
    <lineage>
        <taxon>Bacteria</taxon>
        <taxon>Pseudomonadati</taxon>
        <taxon>Planctomycetota</taxon>
        <taxon>Planctomycetia</taxon>
        <taxon>Planctomycetia incertae sedis</taxon>
        <taxon>Saltatorellus</taxon>
    </lineage>
</organism>
<accession>A0A518ERL7</accession>
<dbReference type="NCBIfam" id="NF004344">
    <property type="entry name" value="PRK05724.1"/>
    <property type="match status" value="1"/>
</dbReference>
<dbReference type="EC" id="2.1.3.15" evidence="10"/>
<dbReference type="EMBL" id="CP036434">
    <property type="protein sequence ID" value="QDV06727.1"/>
    <property type="molecule type" value="Genomic_DNA"/>
</dbReference>
<evidence type="ECO:0000256" key="4">
    <source>
        <dbReference type="ARBA" id="ARBA00022741"/>
    </source>
</evidence>
<dbReference type="InterPro" id="IPR029045">
    <property type="entry name" value="ClpP/crotonase-like_dom_sf"/>
</dbReference>
<keyword evidence="8 10" id="KW-0275">Fatty acid biosynthesis</keyword>
<feature type="domain" description="CoA carboxyltransferase C-terminal" evidence="12">
    <location>
        <begin position="77"/>
        <end position="334"/>
    </location>
</feature>
<dbReference type="SUPFAM" id="SSF52096">
    <property type="entry name" value="ClpP/crotonase"/>
    <property type="match status" value="1"/>
</dbReference>
<dbReference type="NCBIfam" id="NF041504">
    <property type="entry name" value="AccA_sub"/>
    <property type="match status" value="1"/>
</dbReference>
<dbReference type="Pfam" id="PF03255">
    <property type="entry name" value="ACCA"/>
    <property type="match status" value="1"/>
</dbReference>
<keyword evidence="2 10" id="KW-0444">Lipid biosynthesis</keyword>
<dbReference type="GO" id="GO:0016743">
    <property type="term" value="F:carboxyl- or carbamoyltransferase activity"/>
    <property type="evidence" value="ECO:0007669"/>
    <property type="project" value="UniProtKB-UniRule"/>
</dbReference>
<name>A0A518ERL7_9BACT</name>